<comment type="caution">
    <text evidence="2">The sequence shown here is derived from an EMBL/GenBank/DDBJ whole genome shotgun (WGS) entry which is preliminary data.</text>
</comment>
<proteinExistence type="predicted"/>
<evidence type="ECO:0000313" key="3">
    <source>
        <dbReference type="Proteomes" id="UP000598360"/>
    </source>
</evidence>
<feature type="transmembrane region" description="Helical" evidence="1">
    <location>
        <begin position="41"/>
        <end position="67"/>
    </location>
</feature>
<dbReference type="Proteomes" id="UP000598360">
    <property type="component" value="Unassembled WGS sequence"/>
</dbReference>
<keyword evidence="1" id="KW-1133">Transmembrane helix</keyword>
<feature type="transmembrane region" description="Helical" evidence="1">
    <location>
        <begin position="73"/>
        <end position="93"/>
    </location>
</feature>
<gene>
    <name evidence="2" type="ORF">IQ251_07850</name>
</gene>
<accession>A0A929FX69</accession>
<sequence length="144" mass="15457">MADRAAGPVTAGLNQLADLDRHERTRIMRQLREQYPVFRSMVVHVAIARSLGFASALVLALAVVLIAEGAPTWSAGVLIFAGIAGFGYAVVALTDSRFDLLLAVLGAHRTDELRSRLVTEQLYGEEQSEQAPGNAVAERVTGAR</sequence>
<keyword evidence="1" id="KW-0812">Transmembrane</keyword>
<dbReference type="EMBL" id="JADEYC010000012">
    <property type="protein sequence ID" value="MBE9374361.1"/>
    <property type="molecule type" value="Genomic_DNA"/>
</dbReference>
<dbReference type="RefSeq" id="WP_193927805.1">
    <property type="nucleotide sequence ID" value="NZ_JADEYC010000012.1"/>
</dbReference>
<evidence type="ECO:0000313" key="2">
    <source>
        <dbReference type="EMBL" id="MBE9374361.1"/>
    </source>
</evidence>
<evidence type="ECO:0000256" key="1">
    <source>
        <dbReference type="SAM" id="Phobius"/>
    </source>
</evidence>
<name>A0A929FX69_9PSEU</name>
<dbReference type="AlphaFoldDB" id="A0A929FX69"/>
<organism evidence="2 3">
    <name type="scientific">Saccharopolyspora montiporae</name>
    <dbReference type="NCBI Taxonomy" id="2781240"/>
    <lineage>
        <taxon>Bacteria</taxon>
        <taxon>Bacillati</taxon>
        <taxon>Actinomycetota</taxon>
        <taxon>Actinomycetes</taxon>
        <taxon>Pseudonocardiales</taxon>
        <taxon>Pseudonocardiaceae</taxon>
        <taxon>Saccharopolyspora</taxon>
    </lineage>
</organism>
<reference evidence="2" key="1">
    <citation type="submission" date="2020-10" db="EMBL/GenBank/DDBJ databases">
        <title>Diversity and distribution of actinomycetes associated with coral in the coast of Hainan.</title>
        <authorList>
            <person name="Li F."/>
        </authorList>
    </citation>
    <scope>NUCLEOTIDE SEQUENCE</scope>
    <source>
        <strain evidence="2">HNM0983</strain>
    </source>
</reference>
<keyword evidence="1" id="KW-0472">Membrane</keyword>
<protein>
    <submittedName>
        <fullName evidence="2">Uncharacterized protein</fullName>
    </submittedName>
</protein>
<keyword evidence="3" id="KW-1185">Reference proteome</keyword>